<accession>A0A132MZB4</accession>
<feature type="binding site" evidence="4">
    <location>
        <begin position="83"/>
        <end position="85"/>
    </location>
    <ligand>
        <name>acetyl-CoA</name>
        <dbReference type="ChEBI" id="CHEBI:57288"/>
        <label>1</label>
    </ligand>
</feature>
<organism evidence="6 7">
    <name type="scientific">Carbonactinospora thermoautotrophica</name>
    <dbReference type="NCBI Taxonomy" id="1469144"/>
    <lineage>
        <taxon>Bacteria</taxon>
        <taxon>Bacillati</taxon>
        <taxon>Actinomycetota</taxon>
        <taxon>Actinomycetes</taxon>
        <taxon>Kitasatosporales</taxon>
        <taxon>Carbonactinosporaceae</taxon>
        <taxon>Carbonactinospora</taxon>
    </lineage>
</organism>
<feature type="binding site" evidence="4">
    <location>
        <position position="225"/>
    </location>
    <ligand>
        <name>1D-myo-inositol 2-(L-cysteinylamino)-2-deoxy-alpha-D-glucopyranoside</name>
        <dbReference type="ChEBI" id="CHEBI:58887"/>
    </ligand>
</feature>
<dbReference type="InterPro" id="IPR050276">
    <property type="entry name" value="MshD_Acetyltransferase"/>
</dbReference>
<keyword evidence="2 4" id="KW-0677">Repeat</keyword>
<dbReference type="GO" id="GO:0008999">
    <property type="term" value="F:protein-N-terminal-alanine acetyltransferase activity"/>
    <property type="evidence" value="ECO:0007669"/>
    <property type="project" value="TreeGrafter"/>
</dbReference>
<dbReference type="GO" id="GO:0035447">
    <property type="term" value="F:mycothiol synthase activity"/>
    <property type="evidence" value="ECO:0007669"/>
    <property type="project" value="UniProtKB-UniRule"/>
</dbReference>
<evidence type="ECO:0000313" key="7">
    <source>
        <dbReference type="Proteomes" id="UP000070188"/>
    </source>
</evidence>
<dbReference type="PANTHER" id="PTHR43617:SF31">
    <property type="entry name" value="MYCOTHIOL ACETYLTRANSFERASE"/>
    <property type="match status" value="1"/>
</dbReference>
<feature type="binding site" evidence="4">
    <location>
        <begin position="246"/>
        <end position="252"/>
    </location>
    <ligand>
        <name>acetyl-CoA</name>
        <dbReference type="ChEBI" id="CHEBI:57288"/>
        <label>2</label>
    </ligand>
</feature>
<gene>
    <name evidence="4" type="primary">mshD</name>
    <name evidence="6" type="ORF">LI90_4116</name>
</gene>
<dbReference type="InterPro" id="IPR000182">
    <property type="entry name" value="GNAT_dom"/>
</dbReference>
<dbReference type="GO" id="GO:0010125">
    <property type="term" value="P:mycothiol biosynthetic process"/>
    <property type="evidence" value="ECO:0007669"/>
    <property type="project" value="UniProtKB-UniRule"/>
</dbReference>
<evidence type="ECO:0000313" key="6">
    <source>
        <dbReference type="EMBL" id="KWX03066.1"/>
    </source>
</evidence>
<dbReference type="STRING" id="1469144.LI90_4116"/>
<dbReference type="PROSITE" id="PS51186">
    <property type="entry name" value="GNAT"/>
    <property type="match status" value="2"/>
</dbReference>
<feature type="domain" description="N-acetyltransferase" evidence="5">
    <location>
        <begin position="3"/>
        <end position="145"/>
    </location>
</feature>
<dbReference type="EMBL" id="LAXD01000001">
    <property type="protein sequence ID" value="KWX03066.1"/>
    <property type="molecule type" value="Genomic_DNA"/>
</dbReference>
<reference evidence="7" key="1">
    <citation type="submission" date="2015-04" db="EMBL/GenBank/DDBJ databases">
        <title>Physiological reanalysis, assessment of diazotrophy, and genome sequences of multiple isolates of Streptomyces thermoautotrophicus.</title>
        <authorList>
            <person name="MacKellar D.C."/>
            <person name="Lieber L."/>
            <person name="Norman J."/>
            <person name="Bolger A."/>
            <person name="Tobin C."/>
            <person name="Murray J.W."/>
            <person name="Chang R."/>
            <person name="Ford T."/>
            <person name="Nguyen P.Q."/>
            <person name="Woodward J."/>
            <person name="Permingeat H."/>
            <person name="Joshi N.S."/>
            <person name="Silver P.A."/>
            <person name="Usadel B."/>
            <person name="Rutherford A.W."/>
            <person name="Friesen M."/>
            <person name="Prell J."/>
        </authorList>
    </citation>
    <scope>NUCLEOTIDE SEQUENCE [LARGE SCALE GENOMIC DNA]</scope>
    <source>
        <strain evidence="7">H1</strain>
    </source>
</reference>
<evidence type="ECO:0000256" key="1">
    <source>
        <dbReference type="ARBA" id="ARBA00022679"/>
    </source>
</evidence>
<feature type="binding site" evidence="4">
    <location>
        <position position="39"/>
    </location>
    <ligand>
        <name>1D-myo-inositol 2-(L-cysteinylamino)-2-deoxy-alpha-D-glucopyranoside</name>
        <dbReference type="ChEBI" id="CHEBI:58887"/>
    </ligand>
</feature>
<dbReference type="Proteomes" id="UP000070188">
    <property type="component" value="Unassembled WGS sequence"/>
</dbReference>
<dbReference type="NCBIfam" id="TIGR03448">
    <property type="entry name" value="mycothiol_MshD"/>
    <property type="match status" value="1"/>
</dbReference>
<comment type="caution">
    <text evidence="6">The sequence shown here is derived from an EMBL/GenBank/DDBJ whole genome shotgun (WGS) entry which is preliminary data.</text>
</comment>
<keyword evidence="3 4" id="KW-0012">Acyltransferase</keyword>
<dbReference type="EC" id="2.3.1.189" evidence="4"/>
<feature type="binding site" evidence="4">
    <location>
        <begin position="239"/>
        <end position="241"/>
    </location>
    <ligand>
        <name>acetyl-CoA</name>
        <dbReference type="ChEBI" id="CHEBI:57288"/>
        <label>2</label>
    </ligand>
</feature>
<comment type="catalytic activity">
    <reaction evidence="4">
        <text>1D-myo-inositol 2-(L-cysteinylamino)-2-deoxy-alpha-D-glucopyranoside + acetyl-CoA = mycothiol + CoA + H(+)</text>
        <dbReference type="Rhea" id="RHEA:26172"/>
        <dbReference type="ChEBI" id="CHEBI:15378"/>
        <dbReference type="ChEBI" id="CHEBI:16768"/>
        <dbReference type="ChEBI" id="CHEBI:57287"/>
        <dbReference type="ChEBI" id="CHEBI:57288"/>
        <dbReference type="ChEBI" id="CHEBI:58887"/>
        <dbReference type="EC" id="2.3.1.189"/>
    </reaction>
</comment>
<protein>
    <recommendedName>
        <fullName evidence="4">Mycothiol acetyltransferase</fullName>
        <shortName evidence="4">MSH acetyltransferase</shortName>
        <ecNumber evidence="4">2.3.1.189</ecNumber>
    </recommendedName>
    <alternativeName>
        <fullName evidence="4">Mycothiol synthase</fullName>
    </alternativeName>
</protein>
<evidence type="ECO:0000256" key="3">
    <source>
        <dbReference type="ARBA" id="ARBA00023315"/>
    </source>
</evidence>
<dbReference type="PATRIC" id="fig|1469144.10.peg.4413"/>
<dbReference type="SUPFAM" id="SSF55729">
    <property type="entry name" value="Acyl-CoA N-acyltransferases (Nat)"/>
    <property type="match status" value="1"/>
</dbReference>
<dbReference type="PANTHER" id="PTHR43617">
    <property type="entry name" value="L-AMINO ACID N-ACETYLTRANSFERASE"/>
    <property type="match status" value="1"/>
</dbReference>
<feature type="binding site" evidence="4">
    <location>
        <position position="184"/>
    </location>
    <ligand>
        <name>1D-myo-inositol 2-(L-cysteinylamino)-2-deoxy-alpha-D-glucopyranoside</name>
        <dbReference type="ChEBI" id="CHEBI:58887"/>
    </ligand>
</feature>
<evidence type="ECO:0000256" key="2">
    <source>
        <dbReference type="ARBA" id="ARBA00022737"/>
    </source>
</evidence>
<dbReference type="HAMAP" id="MF_01698">
    <property type="entry name" value="MshD"/>
    <property type="match status" value="1"/>
</dbReference>
<sequence length="303" mass="33170">MTTGLRIETTGHPGPERAAAVLRVVDAATEADGVRPLSEHVLLHLRYGGAAHARDVLGYAGEELVAYAHLDLADPAAGAVAELVVHPAHRRRGYGRALAERLLAESPGGRLRLWAHGNHPGATKLATALGFRTVRELWRMRRSLDTPLPEVPVPPGVRIRAFVPGQDDAAWVALNARAFASHPEQGRWTLEDLRTRMREPWFDPEGFFLAERESDGRLVGFHWTKVHHEDEPIGEIYVLGVDPDAQGGGLGKALALVGLRHLRSRGLGAAMLYVEATNAPAIRVYEAMGFTHWDTDVMFQSAQ</sequence>
<feature type="binding site" evidence="4">
    <location>
        <position position="273"/>
    </location>
    <ligand>
        <name>1D-myo-inositol 2-(L-cysteinylamino)-2-deoxy-alpha-D-glucopyranoside</name>
        <dbReference type="ChEBI" id="CHEBI:58887"/>
    </ligand>
</feature>
<comment type="similarity">
    <text evidence="4">Belongs to the acetyltransferase family. MshD subfamily.</text>
</comment>
<feature type="domain" description="N-acetyltransferase" evidence="5">
    <location>
        <begin position="157"/>
        <end position="303"/>
    </location>
</feature>
<feature type="binding site" evidence="4">
    <location>
        <position position="235"/>
    </location>
    <ligand>
        <name>1D-myo-inositol 2-(L-cysteinylamino)-2-deoxy-alpha-D-glucopyranoside</name>
        <dbReference type="ChEBI" id="CHEBI:58887"/>
    </ligand>
</feature>
<dbReference type="AlphaFoldDB" id="A0A132MZB4"/>
<evidence type="ECO:0000256" key="4">
    <source>
        <dbReference type="HAMAP-Rule" id="MF_01698"/>
    </source>
</evidence>
<dbReference type="InterPro" id="IPR017813">
    <property type="entry name" value="Mycothiol_AcTrfase"/>
</dbReference>
<name>A0A132MZB4_9ACTN</name>
<comment type="function">
    <text evidence="4">Catalyzes the transfer of acetyl from acetyl-CoA to desacetylmycothiol (Cys-GlcN-Ins) to form mycothiol.</text>
</comment>
<dbReference type="RefSeq" id="WP_066890444.1">
    <property type="nucleotide sequence ID" value="NZ_JYIJ01000019.1"/>
</dbReference>
<dbReference type="InterPro" id="IPR016181">
    <property type="entry name" value="Acyl_CoA_acyltransferase"/>
</dbReference>
<keyword evidence="1 4" id="KW-0808">Transferase</keyword>
<proteinExistence type="inferred from homology"/>
<dbReference type="Pfam" id="PF00583">
    <property type="entry name" value="Acetyltransf_1"/>
    <property type="match status" value="2"/>
</dbReference>
<keyword evidence="7" id="KW-1185">Reference proteome</keyword>
<dbReference type="Gene3D" id="3.40.630.30">
    <property type="match status" value="1"/>
</dbReference>
<dbReference type="CDD" id="cd04301">
    <property type="entry name" value="NAT_SF"/>
    <property type="match status" value="2"/>
</dbReference>
<evidence type="ECO:0000259" key="5">
    <source>
        <dbReference type="PROSITE" id="PS51186"/>
    </source>
</evidence>
<feature type="binding site" evidence="4">
    <location>
        <begin position="278"/>
        <end position="283"/>
    </location>
    <ligand>
        <name>acetyl-CoA</name>
        <dbReference type="ChEBI" id="CHEBI:57288"/>
        <label>2</label>
    </ligand>
</feature>
<comment type="caution">
    <text evidence="4">Lacks conserved residue(s) required for the propagation of feature annotation.</text>
</comment>
<dbReference type="PIRSF" id="PIRSF021524">
    <property type="entry name" value="MSH_acetyltransferase"/>
    <property type="match status" value="1"/>
</dbReference>
<comment type="subunit">
    <text evidence="4">Monomer.</text>
</comment>